<accession>A0A1M6W019</accession>
<dbReference type="OrthoDB" id="385466at2157"/>
<sequence length="246" mass="27340">MSKDIHPITTGTVPLRNTSSQGGQSYTTTCEIAYGTSGYDREIGETRYYQLPSQGRNKWVQQIWFSDKPSNPYEYGDYIYQCEFTHSINVLPTTAPDGKSISEPAYLEYPHPDNDEWVSHGLVIQPSAAIGPFSVTSEQGYVLDIGPTSTVKQDNEPYGKITWDRSHLTTNSGWSDSQDTARGVRVDVVATNLDPSKDYAPNGNEYQSGDIGVESTGTLSYTYDIAGTRIYETADPGPWYEWISLV</sequence>
<feature type="region of interest" description="Disordered" evidence="1">
    <location>
        <begin position="1"/>
        <end position="24"/>
    </location>
</feature>
<name>A0A1M6W019_HALPU</name>
<protein>
    <submittedName>
        <fullName evidence="2">Uncharacterized protein</fullName>
    </submittedName>
</protein>
<evidence type="ECO:0000313" key="3">
    <source>
        <dbReference type="Proteomes" id="UP000184203"/>
    </source>
</evidence>
<organism evidence="2 3">
    <name type="scientific">Haladaptatus paucihalophilus DX253</name>
    <dbReference type="NCBI Taxonomy" id="797209"/>
    <lineage>
        <taxon>Archaea</taxon>
        <taxon>Methanobacteriati</taxon>
        <taxon>Methanobacteriota</taxon>
        <taxon>Stenosarchaea group</taxon>
        <taxon>Halobacteria</taxon>
        <taxon>Halobacteriales</taxon>
        <taxon>Haladaptataceae</taxon>
        <taxon>Haladaptatus</taxon>
    </lineage>
</organism>
<evidence type="ECO:0000256" key="1">
    <source>
        <dbReference type="SAM" id="MobiDB-lite"/>
    </source>
</evidence>
<gene>
    <name evidence="2" type="ORF">SAMN05444342_2460</name>
</gene>
<proteinExistence type="predicted"/>
<evidence type="ECO:0000313" key="2">
    <source>
        <dbReference type="EMBL" id="SHK87060.1"/>
    </source>
</evidence>
<keyword evidence="3" id="KW-1185">Reference proteome</keyword>
<dbReference type="EMBL" id="FRAN01000003">
    <property type="protein sequence ID" value="SHK87060.1"/>
    <property type="molecule type" value="Genomic_DNA"/>
</dbReference>
<dbReference type="Proteomes" id="UP000184203">
    <property type="component" value="Unassembled WGS sequence"/>
</dbReference>
<reference evidence="3" key="1">
    <citation type="submission" date="2016-11" db="EMBL/GenBank/DDBJ databases">
        <authorList>
            <person name="Varghese N."/>
            <person name="Submissions S."/>
        </authorList>
    </citation>
    <scope>NUCLEOTIDE SEQUENCE [LARGE SCALE GENOMIC DNA]</scope>
    <source>
        <strain evidence="3">DX253</strain>
    </source>
</reference>
<dbReference type="AlphaFoldDB" id="A0A1M6W019"/>
<dbReference type="RefSeq" id="WP_139025505.1">
    <property type="nucleotide sequence ID" value="NZ_AEMG01000009.1"/>
</dbReference>